<evidence type="ECO:0000256" key="4">
    <source>
        <dbReference type="PROSITE-ProRule" id="PRU00134"/>
    </source>
</evidence>
<reference evidence="8" key="1">
    <citation type="submission" date="2016-06" db="UniProtKB">
        <authorList>
            <consortium name="WormBaseParasite"/>
        </authorList>
    </citation>
    <scope>IDENTIFICATION</scope>
</reference>
<keyword evidence="7" id="KW-1185">Reference proteome</keyword>
<dbReference type="Proteomes" id="UP000272942">
    <property type="component" value="Unassembled WGS sequence"/>
</dbReference>
<dbReference type="GO" id="GO:0005634">
    <property type="term" value="C:nucleus"/>
    <property type="evidence" value="ECO:0007669"/>
    <property type="project" value="TreeGrafter"/>
</dbReference>
<proteinExistence type="predicted"/>
<reference evidence="6 7" key="2">
    <citation type="submission" date="2018-11" db="EMBL/GenBank/DDBJ databases">
        <authorList>
            <consortium name="Pathogen Informatics"/>
        </authorList>
    </citation>
    <scope>NUCLEOTIDE SEQUENCE [LARGE SCALE GENOMIC DNA]</scope>
    <source>
        <strain evidence="6 7">Egypt</strain>
    </source>
</reference>
<dbReference type="SUPFAM" id="SSF144232">
    <property type="entry name" value="HIT/MYND zinc finger-like"/>
    <property type="match status" value="1"/>
</dbReference>
<dbReference type="Gene3D" id="6.10.140.2220">
    <property type="match status" value="1"/>
</dbReference>
<dbReference type="AlphaFoldDB" id="A0A183AT19"/>
<protein>
    <submittedName>
        <fullName evidence="8">MYND-type domain-containing protein</fullName>
    </submittedName>
</protein>
<evidence type="ECO:0000313" key="7">
    <source>
        <dbReference type="Proteomes" id="UP000272942"/>
    </source>
</evidence>
<dbReference type="InterPro" id="IPR002893">
    <property type="entry name" value="Znf_MYND"/>
</dbReference>
<dbReference type="EMBL" id="UZAN01048493">
    <property type="protein sequence ID" value="VDP86484.1"/>
    <property type="molecule type" value="Genomic_DNA"/>
</dbReference>
<evidence type="ECO:0000256" key="2">
    <source>
        <dbReference type="ARBA" id="ARBA00022771"/>
    </source>
</evidence>
<dbReference type="OrthoDB" id="443682at2759"/>
<dbReference type="Pfam" id="PF01753">
    <property type="entry name" value="zf-MYND"/>
    <property type="match status" value="1"/>
</dbReference>
<keyword evidence="2 4" id="KW-0863">Zinc-finger</keyword>
<gene>
    <name evidence="6" type="ORF">ECPE_LOCUS10104</name>
</gene>
<organism evidence="8">
    <name type="scientific">Echinostoma caproni</name>
    <dbReference type="NCBI Taxonomy" id="27848"/>
    <lineage>
        <taxon>Eukaryota</taxon>
        <taxon>Metazoa</taxon>
        <taxon>Spiralia</taxon>
        <taxon>Lophotrochozoa</taxon>
        <taxon>Platyhelminthes</taxon>
        <taxon>Trematoda</taxon>
        <taxon>Digenea</taxon>
        <taxon>Plagiorchiida</taxon>
        <taxon>Echinostomata</taxon>
        <taxon>Echinostomatoidea</taxon>
        <taxon>Echinostomatidae</taxon>
        <taxon>Echinostoma</taxon>
    </lineage>
</organism>
<dbReference type="PANTHER" id="PTHR12298">
    <property type="entry name" value="PCDC2 PROGRAMMED CELL DEATH PROTEIN 2 -RELATED"/>
    <property type="match status" value="1"/>
</dbReference>
<dbReference type="WBParaSite" id="ECPE_0001013601-mRNA-1">
    <property type="protein sequence ID" value="ECPE_0001013601-mRNA-1"/>
    <property type="gene ID" value="ECPE_0001013601"/>
</dbReference>
<accession>A0A183AT19</accession>
<name>A0A183AT19_9TREM</name>
<evidence type="ECO:0000256" key="3">
    <source>
        <dbReference type="ARBA" id="ARBA00022833"/>
    </source>
</evidence>
<dbReference type="GO" id="GO:0008270">
    <property type="term" value="F:zinc ion binding"/>
    <property type="evidence" value="ECO:0007669"/>
    <property type="project" value="UniProtKB-KW"/>
</dbReference>
<dbReference type="PROSITE" id="PS50865">
    <property type="entry name" value="ZF_MYND_2"/>
    <property type="match status" value="1"/>
</dbReference>
<feature type="domain" description="MYND-type" evidence="5">
    <location>
        <begin position="135"/>
        <end position="172"/>
    </location>
</feature>
<evidence type="ECO:0000256" key="1">
    <source>
        <dbReference type="ARBA" id="ARBA00022723"/>
    </source>
</evidence>
<keyword evidence="3" id="KW-0862">Zinc</keyword>
<evidence type="ECO:0000259" key="5">
    <source>
        <dbReference type="PROSITE" id="PS50865"/>
    </source>
</evidence>
<evidence type="ECO:0000313" key="6">
    <source>
        <dbReference type="EMBL" id="VDP86484.1"/>
    </source>
</evidence>
<keyword evidence="1" id="KW-0479">Metal-binding</keyword>
<dbReference type="PANTHER" id="PTHR12298:SF4">
    <property type="entry name" value="PROGRAMMED CELL DEATH PROTEIN 2"/>
    <property type="match status" value="1"/>
</dbReference>
<evidence type="ECO:0000313" key="8">
    <source>
        <dbReference type="WBParaSite" id="ECPE_0001013601-mRNA-1"/>
    </source>
</evidence>
<sequence>MCSGLALGFAFPTDSWHLISALFPDKIGGRPAWLALRNLPRSRDLCCPTCSEPMAFLLQVNNSWMFTDERADCFHRFLFIFMCRNGPCHDVDNPIPFVVFRSQLPRDNTYYSYEPPATEEPTLDQVQSMVEYGTLPLCGCLGDKVCAKCKTIRYCSKTHQIMHWKSEHKLVCNPDLPVPIKGPSFTQNEFLLPEYKICSEMAEDITSIVPESDESSAEEPEVAEEVLVARRFSVCLLCSDDLRRKLTSLTTANCS</sequence>